<evidence type="ECO:0000313" key="1">
    <source>
        <dbReference type="EMBL" id="KAK4397798.1"/>
    </source>
</evidence>
<dbReference type="AlphaFoldDB" id="A0AAE1WRC0"/>
<accession>A0AAE1WRC0</accession>
<reference evidence="1" key="1">
    <citation type="submission" date="2020-06" db="EMBL/GenBank/DDBJ databases">
        <authorList>
            <person name="Li T."/>
            <person name="Hu X."/>
            <person name="Zhang T."/>
            <person name="Song X."/>
            <person name="Zhang H."/>
            <person name="Dai N."/>
            <person name="Sheng W."/>
            <person name="Hou X."/>
            <person name="Wei L."/>
        </authorList>
    </citation>
    <scope>NUCLEOTIDE SEQUENCE</scope>
    <source>
        <strain evidence="1">K16</strain>
        <tissue evidence="1">Leaf</tissue>
    </source>
</reference>
<proteinExistence type="predicted"/>
<evidence type="ECO:0000313" key="2">
    <source>
        <dbReference type="Proteomes" id="UP001289374"/>
    </source>
</evidence>
<dbReference type="PANTHER" id="PTHR33116">
    <property type="entry name" value="REVERSE TRANSCRIPTASE ZINC-BINDING DOMAIN-CONTAINING PROTEIN-RELATED-RELATED"/>
    <property type="match status" value="1"/>
</dbReference>
<comment type="caution">
    <text evidence="1">The sequence shown here is derived from an EMBL/GenBank/DDBJ whole genome shotgun (WGS) entry which is preliminary data.</text>
</comment>
<gene>
    <name evidence="1" type="ORF">Sango_1255300</name>
</gene>
<protein>
    <recommendedName>
        <fullName evidence="3">Reverse transcriptase domain-containing protein</fullName>
    </recommendedName>
</protein>
<sequence length="408" mass="46688">MKGSTKILSTKTHNSPKEEEVVGVVELPSIQKTEGCRGDTDDTRFGGLKMQGSVRSKEVKVQEIIISYFRGIFASQSPSEEVFSTTLNTVHPKVTVEMNEHFIRPFTKAKVRNAVFSILPHKSPMPDDRGLCQGDPISHYVFLFVAEVFSSMLQAVTEQGELEGIAISRSAPRIRHLLFVDYTIIFGRATERAMQTLVWVLENYAVASGQEINLEKSSIVISHNIGEEHQRILATILGVRVVLKHEKYHGLPAIASKSRSQLFQSVRDRIWARIDKWNSILLSQAGMPNYVLEEVEAISANFLWHNRGEKRTHWLRWLEVSHSFDESCEPLIPSEISPTYYVFINFYRYQVISNLEKYLRSTGPSIKWMCDGNDQRAQRDNWDPVWHSRTPPKVQMIVWRACQEAIPT</sequence>
<organism evidence="1 2">
    <name type="scientific">Sesamum angolense</name>
    <dbReference type="NCBI Taxonomy" id="2727404"/>
    <lineage>
        <taxon>Eukaryota</taxon>
        <taxon>Viridiplantae</taxon>
        <taxon>Streptophyta</taxon>
        <taxon>Embryophyta</taxon>
        <taxon>Tracheophyta</taxon>
        <taxon>Spermatophyta</taxon>
        <taxon>Magnoliopsida</taxon>
        <taxon>eudicotyledons</taxon>
        <taxon>Gunneridae</taxon>
        <taxon>Pentapetalae</taxon>
        <taxon>asterids</taxon>
        <taxon>lamiids</taxon>
        <taxon>Lamiales</taxon>
        <taxon>Pedaliaceae</taxon>
        <taxon>Sesamum</taxon>
    </lineage>
</organism>
<name>A0AAE1WRC0_9LAMI</name>
<dbReference type="EMBL" id="JACGWL010000007">
    <property type="protein sequence ID" value="KAK4397798.1"/>
    <property type="molecule type" value="Genomic_DNA"/>
</dbReference>
<dbReference type="PANTHER" id="PTHR33116:SF86">
    <property type="entry name" value="REVERSE TRANSCRIPTASE DOMAIN-CONTAINING PROTEIN"/>
    <property type="match status" value="1"/>
</dbReference>
<reference evidence="1" key="2">
    <citation type="journal article" date="2024" name="Plant">
        <title>Genomic evolution and insights into agronomic trait innovations of Sesamum species.</title>
        <authorList>
            <person name="Miao H."/>
            <person name="Wang L."/>
            <person name="Qu L."/>
            <person name="Liu H."/>
            <person name="Sun Y."/>
            <person name="Le M."/>
            <person name="Wang Q."/>
            <person name="Wei S."/>
            <person name="Zheng Y."/>
            <person name="Lin W."/>
            <person name="Duan Y."/>
            <person name="Cao H."/>
            <person name="Xiong S."/>
            <person name="Wang X."/>
            <person name="Wei L."/>
            <person name="Li C."/>
            <person name="Ma Q."/>
            <person name="Ju M."/>
            <person name="Zhao R."/>
            <person name="Li G."/>
            <person name="Mu C."/>
            <person name="Tian Q."/>
            <person name="Mei H."/>
            <person name="Zhang T."/>
            <person name="Gao T."/>
            <person name="Zhang H."/>
        </authorList>
    </citation>
    <scope>NUCLEOTIDE SEQUENCE</scope>
    <source>
        <strain evidence="1">K16</strain>
    </source>
</reference>
<keyword evidence="2" id="KW-1185">Reference proteome</keyword>
<evidence type="ECO:0008006" key="3">
    <source>
        <dbReference type="Google" id="ProtNLM"/>
    </source>
</evidence>
<dbReference type="Proteomes" id="UP001289374">
    <property type="component" value="Unassembled WGS sequence"/>
</dbReference>